<dbReference type="CDD" id="cd18809">
    <property type="entry name" value="SF1_C_RecD"/>
    <property type="match status" value="1"/>
</dbReference>
<evidence type="ECO:0000256" key="1">
    <source>
        <dbReference type="ARBA" id="ARBA00022741"/>
    </source>
</evidence>
<evidence type="ECO:0000259" key="9">
    <source>
        <dbReference type="Pfam" id="PF05970"/>
    </source>
</evidence>
<evidence type="ECO:0000256" key="6">
    <source>
        <dbReference type="ARBA" id="ARBA00023125"/>
    </source>
</evidence>
<protein>
    <recommendedName>
        <fullName evidence="12">AAA+ ATPase domain-containing protein</fullName>
    </recommendedName>
</protein>
<feature type="domain" description="DNA helicase Pif1-like 2B" evidence="10">
    <location>
        <begin position="298"/>
        <end position="332"/>
    </location>
</feature>
<evidence type="ECO:0000256" key="3">
    <source>
        <dbReference type="ARBA" id="ARBA00022801"/>
    </source>
</evidence>
<evidence type="ECO:0000313" key="11">
    <source>
        <dbReference type="EMBL" id="QHS81599.1"/>
    </source>
</evidence>
<dbReference type="GO" id="GO:0000723">
    <property type="term" value="P:telomere maintenance"/>
    <property type="evidence" value="ECO:0007669"/>
    <property type="project" value="InterPro"/>
</dbReference>
<dbReference type="AlphaFoldDB" id="A0A6C0AP59"/>
<keyword evidence="6" id="KW-0238">DNA-binding</keyword>
<evidence type="ECO:0000256" key="7">
    <source>
        <dbReference type="ARBA" id="ARBA00023204"/>
    </source>
</evidence>
<evidence type="ECO:0000256" key="2">
    <source>
        <dbReference type="ARBA" id="ARBA00022763"/>
    </source>
</evidence>
<dbReference type="EMBL" id="MN740758">
    <property type="protein sequence ID" value="QHS81599.1"/>
    <property type="molecule type" value="Genomic_DNA"/>
</dbReference>
<keyword evidence="5" id="KW-0067">ATP-binding</keyword>
<evidence type="ECO:0000256" key="5">
    <source>
        <dbReference type="ARBA" id="ARBA00022840"/>
    </source>
</evidence>
<dbReference type="InterPro" id="IPR051055">
    <property type="entry name" value="PIF1_helicase"/>
</dbReference>
<keyword evidence="4" id="KW-0347">Helicase</keyword>
<keyword evidence="2" id="KW-0227">DNA damage</keyword>
<dbReference type="InterPro" id="IPR049163">
    <property type="entry name" value="Pif1-like_2B_dom"/>
</dbReference>
<organism evidence="11">
    <name type="scientific">viral metagenome</name>
    <dbReference type="NCBI Taxonomy" id="1070528"/>
    <lineage>
        <taxon>unclassified sequences</taxon>
        <taxon>metagenomes</taxon>
        <taxon>organismal metagenomes</taxon>
    </lineage>
</organism>
<sequence>MDTLTTEQASVVRALAEGKNVFMTGPGGTGKSYLIGLLQTCLESLIDPEANMCNKKVNVNITALTGCAALLLGPKAKTLHSWSGIGLGKEDPVDLVWKINRNGRAKKLWRSVDLLVIDEISMLTAELLEKLNEIGQRMRKNFDKPFGGIQLLLVGDFYQLPPVIKDGKGSFAFESRHWSTIIHKTIELKEIHRQKDPVFQKLLCEIRLGDLSAEGEALLRSRMDLPWQSQKIRPTLLFPKNADVDMINQVNLKALKGRPVTYKAQYGYASSKIADKTRLMDPSFVQTVTNMDRDAMYRTELTLLTGAQVMLITNLSVEKGLVNGSRGVVVGFTEKSADKDDGDIPIVEFLNGMRIPIPTHNWEIEGHPGVFRNQIPLRLAWACTIHKAQGSTLDCALVDIGDNTFECGQAYVALSRVKSLDSLYVHDFDRAAIRANKKVYDYYKSLSEE</sequence>
<reference evidence="11" key="1">
    <citation type="journal article" date="2020" name="Nature">
        <title>Giant virus diversity and host interactions through global metagenomics.</title>
        <authorList>
            <person name="Schulz F."/>
            <person name="Roux S."/>
            <person name="Paez-Espino D."/>
            <person name="Jungbluth S."/>
            <person name="Walsh D.A."/>
            <person name="Denef V.J."/>
            <person name="McMahon K.D."/>
            <person name="Konstantinidis K.T."/>
            <person name="Eloe-Fadrosh E.A."/>
            <person name="Kyrpides N.C."/>
            <person name="Woyke T."/>
        </authorList>
    </citation>
    <scope>NUCLEOTIDE SEQUENCE</scope>
    <source>
        <strain evidence="11">GVMAG-S-1101164-72</strain>
    </source>
</reference>
<dbReference type="PANTHER" id="PTHR47642:SF5">
    <property type="entry name" value="ATP-DEPENDENT DNA HELICASE"/>
    <property type="match status" value="1"/>
</dbReference>
<dbReference type="Pfam" id="PF21530">
    <property type="entry name" value="Pif1_2B_dom"/>
    <property type="match status" value="1"/>
</dbReference>
<dbReference type="Pfam" id="PF05970">
    <property type="entry name" value="PIF1"/>
    <property type="match status" value="1"/>
</dbReference>
<accession>A0A6C0AP59</accession>
<evidence type="ECO:0000256" key="4">
    <source>
        <dbReference type="ARBA" id="ARBA00022806"/>
    </source>
</evidence>
<dbReference type="GO" id="GO:0003678">
    <property type="term" value="F:DNA helicase activity"/>
    <property type="evidence" value="ECO:0007669"/>
    <property type="project" value="InterPro"/>
</dbReference>
<dbReference type="SUPFAM" id="SSF52540">
    <property type="entry name" value="P-loop containing nucleoside triphosphate hydrolases"/>
    <property type="match status" value="2"/>
</dbReference>
<dbReference type="CDD" id="cd18037">
    <property type="entry name" value="DEXSc_Pif1_like"/>
    <property type="match status" value="1"/>
</dbReference>
<dbReference type="GO" id="GO:0006281">
    <property type="term" value="P:DNA repair"/>
    <property type="evidence" value="ECO:0007669"/>
    <property type="project" value="InterPro"/>
</dbReference>
<keyword evidence="3" id="KW-0378">Hydrolase</keyword>
<evidence type="ECO:0000256" key="8">
    <source>
        <dbReference type="ARBA" id="ARBA00023235"/>
    </source>
</evidence>
<dbReference type="InterPro" id="IPR010285">
    <property type="entry name" value="DNA_helicase_pif1-like_DEAD"/>
</dbReference>
<name>A0A6C0AP59_9ZZZZ</name>
<keyword evidence="1" id="KW-0547">Nucleotide-binding</keyword>
<dbReference type="Gene3D" id="3.40.50.300">
    <property type="entry name" value="P-loop containing nucleotide triphosphate hydrolases"/>
    <property type="match status" value="2"/>
</dbReference>
<feature type="domain" description="DNA helicase Pif1-like DEAD-box helicase" evidence="9">
    <location>
        <begin position="4"/>
        <end position="213"/>
    </location>
</feature>
<dbReference type="InterPro" id="IPR027417">
    <property type="entry name" value="P-loop_NTPase"/>
</dbReference>
<proteinExistence type="predicted"/>
<keyword evidence="7" id="KW-0234">DNA repair</keyword>
<dbReference type="PANTHER" id="PTHR47642">
    <property type="entry name" value="ATP-DEPENDENT DNA HELICASE"/>
    <property type="match status" value="1"/>
</dbReference>
<evidence type="ECO:0000259" key="10">
    <source>
        <dbReference type="Pfam" id="PF21530"/>
    </source>
</evidence>
<evidence type="ECO:0008006" key="12">
    <source>
        <dbReference type="Google" id="ProtNLM"/>
    </source>
</evidence>
<keyword evidence="8" id="KW-0413">Isomerase</keyword>